<proteinExistence type="predicted"/>
<reference evidence="1 2" key="1">
    <citation type="submission" date="2016-10" db="EMBL/GenBank/DDBJ databases">
        <authorList>
            <person name="de Groot N.N."/>
        </authorList>
    </citation>
    <scope>NUCLEOTIDE SEQUENCE [LARGE SCALE GENOMIC DNA]</scope>
    <source>
        <strain evidence="1 2">AR40</strain>
    </source>
</reference>
<organism evidence="1 2">
    <name type="scientific">Butyrivibrio fibrisolvens</name>
    <dbReference type="NCBI Taxonomy" id="831"/>
    <lineage>
        <taxon>Bacteria</taxon>
        <taxon>Bacillati</taxon>
        <taxon>Bacillota</taxon>
        <taxon>Clostridia</taxon>
        <taxon>Lachnospirales</taxon>
        <taxon>Lachnospiraceae</taxon>
        <taxon>Butyrivibrio</taxon>
    </lineage>
</organism>
<dbReference type="Proteomes" id="UP000182584">
    <property type="component" value="Unassembled WGS sequence"/>
</dbReference>
<dbReference type="AlphaFoldDB" id="A0A1H9X8Y9"/>
<name>A0A1H9X8Y9_BUTFI</name>
<gene>
    <name evidence="1" type="ORF">SAMN04487884_14714</name>
</gene>
<dbReference type="RefSeq" id="WP_074759022.1">
    <property type="nucleotide sequence ID" value="NZ_FOGJ01000047.1"/>
</dbReference>
<dbReference type="OrthoDB" id="9907229at2"/>
<evidence type="ECO:0000313" key="2">
    <source>
        <dbReference type="Proteomes" id="UP000182584"/>
    </source>
</evidence>
<protein>
    <submittedName>
        <fullName evidence="1">Uncharacterized protein</fullName>
    </submittedName>
</protein>
<evidence type="ECO:0000313" key="1">
    <source>
        <dbReference type="EMBL" id="SES42113.1"/>
    </source>
</evidence>
<accession>A0A1H9X8Y9</accession>
<sequence length="256" mass="29467">MARKRILSLASYKFSMDLSGENKEAVDDATENYGMKYGPFINMLIKNFLRMPTGMKQAFTGFCISKCQELDKLLEVAGAMEKKSIEMEKEQYLEIARIINGGIDIHYDDTPDMRKIAMKDGFLIIPKDWIVVNEEDAAHYRYAGVVECRNHVKYGIPHFVFFTNAEYPKDYDTDLINEMCCEAWPKFKDIIDQQVEPIRDPDNPGQWLNAKEHLASPYIGHFMIDEADSDLREIEDMPYGAMIVRTSAANTDDDEK</sequence>
<dbReference type="EMBL" id="FOGJ01000047">
    <property type="protein sequence ID" value="SES42113.1"/>
    <property type="molecule type" value="Genomic_DNA"/>
</dbReference>